<evidence type="ECO:0000259" key="10">
    <source>
        <dbReference type="Pfam" id="PF00918"/>
    </source>
</evidence>
<evidence type="ECO:0000256" key="7">
    <source>
        <dbReference type="RuleBase" id="RU004362"/>
    </source>
</evidence>
<dbReference type="SMART" id="SM00029">
    <property type="entry name" value="GASTRIN"/>
    <property type="match status" value="1"/>
</dbReference>
<reference evidence="11 12" key="1">
    <citation type="submission" date="2019-06" db="EMBL/GenBank/DDBJ databases">
        <title>Draft genomes of female and male turbot (Scophthalmus maximus).</title>
        <authorList>
            <person name="Xu H."/>
            <person name="Xu X.-W."/>
            <person name="Shao C."/>
            <person name="Chen S."/>
        </authorList>
    </citation>
    <scope>NUCLEOTIDE SEQUENCE [LARGE SCALE GENOMIC DNA]</scope>
    <source>
        <strain evidence="11">Ysfricsl-2016a</strain>
        <tissue evidence="11">Blood</tissue>
    </source>
</reference>
<evidence type="ECO:0000313" key="11">
    <source>
        <dbReference type="EMBL" id="KAF0045127.1"/>
    </source>
</evidence>
<dbReference type="PANTHER" id="PTHR10786">
    <property type="entry name" value="CHOLECYSTOKININ"/>
    <property type="match status" value="1"/>
</dbReference>
<comment type="subcellular location">
    <subcellularLocation>
        <location evidence="1 7">Secreted</location>
    </subcellularLocation>
</comment>
<dbReference type="PANTHER" id="PTHR10786:SF0">
    <property type="entry name" value="CHOLECYSTOKININ"/>
    <property type="match status" value="1"/>
</dbReference>
<evidence type="ECO:0000256" key="8">
    <source>
        <dbReference type="SAM" id="Coils"/>
    </source>
</evidence>
<feature type="compositionally biased region" description="Low complexity" evidence="9">
    <location>
        <begin position="404"/>
        <end position="417"/>
    </location>
</feature>
<dbReference type="GO" id="GO:0007586">
    <property type="term" value="P:digestion"/>
    <property type="evidence" value="ECO:0007669"/>
    <property type="project" value="InterPro"/>
</dbReference>
<feature type="coiled-coil region" evidence="8">
    <location>
        <begin position="118"/>
        <end position="187"/>
    </location>
</feature>
<comment type="similarity">
    <text evidence="2 7">Belongs to the gastrin/cholecystokinin family.</text>
</comment>
<dbReference type="Pfam" id="PF00918">
    <property type="entry name" value="Gastrin"/>
    <property type="match status" value="1"/>
</dbReference>
<dbReference type="InterPro" id="IPR013152">
    <property type="entry name" value="Gastrin/cholecystokinin_CS"/>
</dbReference>
<protein>
    <recommendedName>
        <fullName evidence="10">Gastrin/cholecystokinin peptide hormone domain-containing protein</fullName>
    </recommendedName>
</protein>
<dbReference type="AlphaFoldDB" id="A0A6A4TET8"/>
<feature type="domain" description="Gastrin/cholecystokinin peptide hormone" evidence="10">
    <location>
        <begin position="400"/>
        <end position="443"/>
    </location>
</feature>
<evidence type="ECO:0000256" key="6">
    <source>
        <dbReference type="ARBA" id="ARBA00022815"/>
    </source>
</evidence>
<keyword evidence="5" id="KW-0165">Cleavage on pair of basic residues</keyword>
<dbReference type="InterPro" id="IPR015499">
    <property type="entry name" value="CCK-like"/>
</dbReference>
<dbReference type="GO" id="GO:0030424">
    <property type="term" value="C:axon"/>
    <property type="evidence" value="ECO:0007669"/>
    <property type="project" value="TreeGrafter"/>
</dbReference>
<evidence type="ECO:0000256" key="9">
    <source>
        <dbReference type="SAM" id="MobiDB-lite"/>
    </source>
</evidence>
<keyword evidence="8" id="KW-0175">Coiled coil</keyword>
<dbReference type="Proteomes" id="UP000438429">
    <property type="component" value="Unassembled WGS sequence"/>
</dbReference>
<organism evidence="11 12">
    <name type="scientific">Scophthalmus maximus</name>
    <name type="common">Turbot</name>
    <name type="synonym">Psetta maxima</name>
    <dbReference type="NCBI Taxonomy" id="52904"/>
    <lineage>
        <taxon>Eukaryota</taxon>
        <taxon>Metazoa</taxon>
        <taxon>Chordata</taxon>
        <taxon>Craniata</taxon>
        <taxon>Vertebrata</taxon>
        <taxon>Euteleostomi</taxon>
        <taxon>Actinopterygii</taxon>
        <taxon>Neopterygii</taxon>
        <taxon>Teleostei</taxon>
        <taxon>Neoteleostei</taxon>
        <taxon>Acanthomorphata</taxon>
        <taxon>Carangaria</taxon>
        <taxon>Pleuronectiformes</taxon>
        <taxon>Pleuronectoidei</taxon>
        <taxon>Scophthalmidae</taxon>
        <taxon>Scophthalmus</taxon>
    </lineage>
</organism>
<feature type="region of interest" description="Disordered" evidence="9">
    <location>
        <begin position="337"/>
        <end position="356"/>
    </location>
</feature>
<comment type="caution">
    <text evidence="11">The sequence shown here is derived from an EMBL/GenBank/DDBJ whole genome shotgun (WGS) entry which is preliminary data.</text>
</comment>
<feature type="compositionally biased region" description="Basic and acidic residues" evidence="9">
    <location>
        <begin position="343"/>
        <end position="352"/>
    </location>
</feature>
<keyword evidence="6" id="KW-0027">Amidation</keyword>
<evidence type="ECO:0000313" key="12">
    <source>
        <dbReference type="Proteomes" id="UP000438429"/>
    </source>
</evidence>
<keyword evidence="3" id="KW-0964">Secreted</keyword>
<gene>
    <name evidence="11" type="ORF">F2P81_001656</name>
</gene>
<evidence type="ECO:0000256" key="1">
    <source>
        <dbReference type="ARBA" id="ARBA00004613"/>
    </source>
</evidence>
<dbReference type="GO" id="GO:0005615">
    <property type="term" value="C:extracellular space"/>
    <property type="evidence" value="ECO:0007669"/>
    <property type="project" value="TreeGrafter"/>
</dbReference>
<dbReference type="PROSITE" id="PS00259">
    <property type="entry name" value="GASTRIN"/>
    <property type="match status" value="1"/>
</dbReference>
<keyword evidence="4" id="KW-0765">Sulfation</keyword>
<feature type="region of interest" description="Disordered" evidence="9">
    <location>
        <begin position="392"/>
        <end position="418"/>
    </location>
</feature>
<dbReference type="GO" id="GO:0005184">
    <property type="term" value="F:neuropeptide hormone activity"/>
    <property type="evidence" value="ECO:0007669"/>
    <property type="project" value="InterPro"/>
</dbReference>
<evidence type="ECO:0000256" key="4">
    <source>
        <dbReference type="ARBA" id="ARBA00022641"/>
    </source>
</evidence>
<proteinExistence type="inferred from homology"/>
<feature type="compositionally biased region" description="Polar residues" evidence="9">
    <location>
        <begin position="393"/>
        <end position="403"/>
    </location>
</feature>
<accession>A0A6A4TET8</accession>
<evidence type="ECO:0000256" key="5">
    <source>
        <dbReference type="ARBA" id="ARBA00022685"/>
    </source>
</evidence>
<name>A0A6A4TET8_SCOMX</name>
<dbReference type="EMBL" id="VEVO01000002">
    <property type="protein sequence ID" value="KAF0045127.1"/>
    <property type="molecule type" value="Genomic_DNA"/>
</dbReference>
<evidence type="ECO:0000256" key="3">
    <source>
        <dbReference type="ARBA" id="ARBA00022525"/>
    </source>
</evidence>
<sequence>MSAAADTVDPQSECLRGVHKREGCGCSTCHELLQKLAESDHLTQLLQTEIQSLLATVQDLRRRENCLRHHNTHTEFLLLDSEAENESQCKRNLGEIQILRAHVLALRNQLDAQAGLNGDEVTEKLARMESLMEKKEAQLRKLTKALRDRQEHEEFLSEHNQKVVAELVRLESLREKQNNDNRELKTTVAYCQRQLEKAESLILIREELITKLGTEIAYNRQTIEEYAILTGDLKKSVHKLKAQLERREEEHTLAGIDHLGEKSWNVECRAAGDLPREPPAPQESPAEPEAPAAAVCMHVSTPHARVTVTFVASMFLLCRPDEPTASQALAGDISKTTTTQLPWHDKNTTADPRRRKSAHIRVTALDTGRAQLSILRLSILRLSILRLSLSRSAPTTAGSPPQTRSSLSSRASGLAPGHRIKDRDYLGWMDFGRRSAEEYEYPS</sequence>
<dbReference type="InterPro" id="IPR001651">
    <property type="entry name" value="Gastrin/CCK"/>
</dbReference>
<evidence type="ECO:0000256" key="2">
    <source>
        <dbReference type="ARBA" id="ARBA00006273"/>
    </source>
</evidence>